<dbReference type="Pfam" id="PF13673">
    <property type="entry name" value="Acetyltransf_10"/>
    <property type="match status" value="1"/>
</dbReference>
<dbReference type="RefSeq" id="WP_011394451.1">
    <property type="nucleotide sequence ID" value="NC_007645.1"/>
</dbReference>
<dbReference type="HOGENOM" id="CLU_013985_22_2_6"/>
<dbReference type="OrthoDB" id="5892514at2"/>
<accession>Q2SPQ0</accession>
<protein>
    <submittedName>
        <fullName evidence="2">Histone acetyltransferase HPA2/related acetyltransferase</fullName>
    </submittedName>
</protein>
<dbReference type="SUPFAM" id="SSF55729">
    <property type="entry name" value="Acyl-CoA N-acyltransferases (Nat)"/>
    <property type="match status" value="1"/>
</dbReference>
<name>Q2SPQ0_HAHCH</name>
<dbReference type="InterPro" id="IPR016181">
    <property type="entry name" value="Acyl_CoA_acyltransferase"/>
</dbReference>
<evidence type="ECO:0000313" key="3">
    <source>
        <dbReference type="Proteomes" id="UP000000238"/>
    </source>
</evidence>
<reference evidence="2 3" key="1">
    <citation type="journal article" date="2005" name="Nucleic Acids Res.">
        <title>Genomic blueprint of Hahella chejuensis, a marine microbe producing an algicidal agent.</title>
        <authorList>
            <person name="Jeong H."/>
            <person name="Yim J.H."/>
            <person name="Lee C."/>
            <person name="Choi S.-H."/>
            <person name="Park Y.K."/>
            <person name="Yoon S.H."/>
            <person name="Hur C.-G."/>
            <person name="Kang H.-Y."/>
            <person name="Kim D."/>
            <person name="Lee H.H."/>
            <person name="Park K.H."/>
            <person name="Park S.-H."/>
            <person name="Park H.-S."/>
            <person name="Lee H.K."/>
            <person name="Oh T.K."/>
            <person name="Kim J.F."/>
        </authorList>
    </citation>
    <scope>NUCLEOTIDE SEQUENCE [LARGE SCALE GENOMIC DNA]</scope>
    <source>
        <strain evidence="2 3">KCTC 2396</strain>
    </source>
</reference>
<dbReference type="KEGG" id="hch:HCH_00464"/>
<dbReference type="GO" id="GO:0016747">
    <property type="term" value="F:acyltransferase activity, transferring groups other than amino-acyl groups"/>
    <property type="evidence" value="ECO:0007669"/>
    <property type="project" value="InterPro"/>
</dbReference>
<evidence type="ECO:0000259" key="1">
    <source>
        <dbReference type="PROSITE" id="PS51186"/>
    </source>
</evidence>
<evidence type="ECO:0000313" key="2">
    <source>
        <dbReference type="EMBL" id="ABC27374.1"/>
    </source>
</evidence>
<dbReference type="STRING" id="349521.HCH_00464"/>
<gene>
    <name evidence="2" type="ordered locus">HCH_00464</name>
</gene>
<proteinExistence type="predicted"/>
<dbReference type="Gene3D" id="3.40.630.30">
    <property type="match status" value="1"/>
</dbReference>
<dbReference type="eggNOG" id="COG0456">
    <property type="taxonomic scope" value="Bacteria"/>
</dbReference>
<dbReference type="AlphaFoldDB" id="Q2SPQ0"/>
<dbReference type="Proteomes" id="UP000000238">
    <property type="component" value="Chromosome"/>
</dbReference>
<sequence length="153" mass="18075">MREDADVRFIPLKTNQLSEAFAAYKAGLYTSIDTAFGWDEDYQTQRFHRSYAVEDLYWIFRADNRVGLICYRLLEDALHLHLALIFKEAQRQGLGSQVMEQLRRLTQDNNRPVTLSSFKSNPDAVRFYQRHGYRITGEDAHFFELTRDCNQRD</sequence>
<dbReference type="EMBL" id="CP000155">
    <property type="protein sequence ID" value="ABC27374.1"/>
    <property type="molecule type" value="Genomic_DNA"/>
</dbReference>
<keyword evidence="3" id="KW-1185">Reference proteome</keyword>
<organism evidence="2 3">
    <name type="scientific">Hahella chejuensis (strain KCTC 2396)</name>
    <dbReference type="NCBI Taxonomy" id="349521"/>
    <lineage>
        <taxon>Bacteria</taxon>
        <taxon>Pseudomonadati</taxon>
        <taxon>Pseudomonadota</taxon>
        <taxon>Gammaproteobacteria</taxon>
        <taxon>Oceanospirillales</taxon>
        <taxon>Hahellaceae</taxon>
        <taxon>Hahella</taxon>
    </lineage>
</organism>
<keyword evidence="2" id="KW-0808">Transferase</keyword>
<dbReference type="PROSITE" id="PS51186">
    <property type="entry name" value="GNAT"/>
    <property type="match status" value="1"/>
</dbReference>
<feature type="domain" description="N-acetyltransferase" evidence="1">
    <location>
        <begin position="7"/>
        <end position="150"/>
    </location>
</feature>
<dbReference type="InterPro" id="IPR000182">
    <property type="entry name" value="GNAT_dom"/>
</dbReference>